<comment type="similarity">
    <text evidence="1">Belongs to the short-chain dehydrogenases/reductases (SDR) family.</text>
</comment>
<dbReference type="PRINTS" id="PR00080">
    <property type="entry name" value="SDRFAMILY"/>
</dbReference>
<dbReference type="GO" id="GO:0008206">
    <property type="term" value="P:bile acid metabolic process"/>
    <property type="evidence" value="ECO:0007669"/>
    <property type="project" value="UniProtKB-ARBA"/>
</dbReference>
<dbReference type="SUPFAM" id="SSF51735">
    <property type="entry name" value="NAD(P)-binding Rossmann-fold domains"/>
    <property type="match status" value="1"/>
</dbReference>
<evidence type="ECO:0000313" key="4">
    <source>
        <dbReference type="Proteomes" id="UP000016057"/>
    </source>
</evidence>
<dbReference type="PRINTS" id="PR00081">
    <property type="entry name" value="GDHRDH"/>
</dbReference>
<accession>K8ZQ50</accession>
<keyword evidence="4" id="KW-1185">Reference proteome</keyword>
<proteinExistence type="inferred from homology"/>
<protein>
    <submittedName>
        <fullName evidence="3">3-oxoacyl-[acyl-carrier protein] reductase</fullName>
        <ecNumber evidence="3">1.1.1.100</ecNumber>
    </submittedName>
</protein>
<dbReference type="Pfam" id="PF13561">
    <property type="entry name" value="adh_short_C2"/>
    <property type="match status" value="1"/>
</dbReference>
<dbReference type="OrthoDB" id="9803333at2"/>
<dbReference type="AlphaFoldDB" id="K8ZQ50"/>
<dbReference type="PANTHER" id="PTHR43477">
    <property type="entry name" value="DIHYDROANTICAPSIN 7-DEHYDROGENASE"/>
    <property type="match status" value="1"/>
</dbReference>
<dbReference type="PATRIC" id="fig|1234409.3.peg.455"/>
<evidence type="ECO:0000313" key="3">
    <source>
        <dbReference type="EMBL" id="EKU27706.1"/>
    </source>
</evidence>
<gene>
    <name evidence="3" type="ORF">C683_0487</name>
</gene>
<dbReference type="NCBIfam" id="NF005118">
    <property type="entry name" value="PRK06550.1"/>
    <property type="match status" value="1"/>
</dbReference>
<dbReference type="Gene3D" id="3.40.50.720">
    <property type="entry name" value="NAD(P)-binding Rossmann-like Domain"/>
    <property type="match status" value="1"/>
</dbReference>
<organism evidence="3 4">
    <name type="scientific">Catellicoccus marimammalium M35/04/3</name>
    <dbReference type="NCBI Taxonomy" id="1234409"/>
    <lineage>
        <taxon>Bacteria</taxon>
        <taxon>Bacillati</taxon>
        <taxon>Bacillota</taxon>
        <taxon>Bacilli</taxon>
        <taxon>Lactobacillales</taxon>
        <taxon>Enterococcaceae</taxon>
        <taxon>Catellicoccus</taxon>
    </lineage>
</organism>
<dbReference type="CDD" id="cd05233">
    <property type="entry name" value="SDR_c"/>
    <property type="match status" value="1"/>
</dbReference>
<dbReference type="RefSeq" id="WP_009489301.1">
    <property type="nucleotide sequence ID" value="NZ_AMYT01000011.1"/>
</dbReference>
<reference evidence="3 4" key="1">
    <citation type="journal article" date="2013" name="Genome Announc.">
        <title>Draft Genome Sequence of Catellicoccus marimammalium, a Novel Species Commonly Found in Gull Feces.</title>
        <authorList>
            <person name="Weigand M.R."/>
            <person name="Ryu H."/>
            <person name="Bozcek L."/>
            <person name="Konstantinidis K.T."/>
            <person name="Santo Domingo J.W."/>
        </authorList>
    </citation>
    <scope>NUCLEOTIDE SEQUENCE [LARGE SCALE GENOMIC DNA]</scope>
    <source>
        <strain evidence="3 4">M35/04/3</strain>
    </source>
</reference>
<evidence type="ECO:0000256" key="2">
    <source>
        <dbReference type="ARBA" id="ARBA00023002"/>
    </source>
</evidence>
<dbReference type="InterPro" id="IPR002347">
    <property type="entry name" value="SDR_fam"/>
</dbReference>
<comment type="caution">
    <text evidence="3">The sequence shown here is derived from an EMBL/GenBank/DDBJ whole genome shotgun (WGS) entry which is preliminary data.</text>
</comment>
<dbReference type="InterPro" id="IPR036291">
    <property type="entry name" value="NAD(P)-bd_dom_sf"/>
</dbReference>
<dbReference type="GO" id="GO:0004316">
    <property type="term" value="F:3-oxoacyl-[acyl-carrier-protein] reductase (NADPH) activity"/>
    <property type="evidence" value="ECO:0007669"/>
    <property type="project" value="UniProtKB-EC"/>
</dbReference>
<dbReference type="PANTHER" id="PTHR43477:SF1">
    <property type="entry name" value="DIHYDROANTICAPSIN 7-DEHYDROGENASE"/>
    <property type="match status" value="1"/>
</dbReference>
<dbReference type="eggNOG" id="COG1028">
    <property type="taxonomic scope" value="Bacteria"/>
</dbReference>
<dbReference type="STRING" id="1234409.C683_0487"/>
<evidence type="ECO:0000256" key="1">
    <source>
        <dbReference type="ARBA" id="ARBA00006484"/>
    </source>
</evidence>
<dbReference type="Proteomes" id="UP000016057">
    <property type="component" value="Unassembled WGS sequence"/>
</dbReference>
<name>K8ZQ50_9ENTE</name>
<dbReference type="InterPro" id="IPR051122">
    <property type="entry name" value="SDR_DHRS6-like"/>
</dbReference>
<dbReference type="FunFam" id="3.40.50.720:FF:000084">
    <property type="entry name" value="Short-chain dehydrogenase reductase"/>
    <property type="match status" value="1"/>
</dbReference>
<dbReference type="EMBL" id="AMYT01000011">
    <property type="protein sequence ID" value="EKU27706.1"/>
    <property type="molecule type" value="Genomic_DNA"/>
</dbReference>
<keyword evidence="2 3" id="KW-0560">Oxidoreductase</keyword>
<sequence>MTNPSFYNQSVVITGCSSGIGKAQAEAFLDKGAMVYGLDCQPCPLEHPNFFFSLCDITKEKEVEKVLQKIERVDILCNTAGILDDFAPSLDTSVELFDRIFAVNVRGTFLLCNACLPKMLAQGKGCIINMASIASLIPGGGGAAYTASKHAIYGYTKQLTYDYARKGIRANAIAPGAIRTPMNQKDFLNGGEIAKEIAKETPCGRYAEPEEIAQVTLFLASDDARYIYGDIIPVDGGWMNRS</sequence>
<dbReference type="EC" id="1.1.1.100" evidence="3"/>